<evidence type="ECO:0000313" key="1">
    <source>
        <dbReference type="EMBL" id="TFK75509.1"/>
    </source>
</evidence>
<protein>
    <submittedName>
        <fullName evidence="1">Uncharacterized protein</fullName>
    </submittedName>
</protein>
<dbReference type="EMBL" id="ML208262">
    <property type="protein sequence ID" value="TFK75509.1"/>
    <property type="molecule type" value="Genomic_DNA"/>
</dbReference>
<evidence type="ECO:0000313" key="2">
    <source>
        <dbReference type="Proteomes" id="UP000308600"/>
    </source>
</evidence>
<reference evidence="1 2" key="1">
    <citation type="journal article" date="2019" name="Nat. Ecol. Evol.">
        <title>Megaphylogeny resolves global patterns of mushroom evolution.</title>
        <authorList>
            <person name="Varga T."/>
            <person name="Krizsan K."/>
            <person name="Foldi C."/>
            <person name="Dima B."/>
            <person name="Sanchez-Garcia M."/>
            <person name="Sanchez-Ramirez S."/>
            <person name="Szollosi G.J."/>
            <person name="Szarkandi J.G."/>
            <person name="Papp V."/>
            <person name="Albert L."/>
            <person name="Andreopoulos W."/>
            <person name="Angelini C."/>
            <person name="Antonin V."/>
            <person name="Barry K.W."/>
            <person name="Bougher N.L."/>
            <person name="Buchanan P."/>
            <person name="Buyck B."/>
            <person name="Bense V."/>
            <person name="Catcheside P."/>
            <person name="Chovatia M."/>
            <person name="Cooper J."/>
            <person name="Damon W."/>
            <person name="Desjardin D."/>
            <person name="Finy P."/>
            <person name="Geml J."/>
            <person name="Haridas S."/>
            <person name="Hughes K."/>
            <person name="Justo A."/>
            <person name="Karasinski D."/>
            <person name="Kautmanova I."/>
            <person name="Kiss B."/>
            <person name="Kocsube S."/>
            <person name="Kotiranta H."/>
            <person name="LaButti K.M."/>
            <person name="Lechner B.E."/>
            <person name="Liimatainen K."/>
            <person name="Lipzen A."/>
            <person name="Lukacs Z."/>
            <person name="Mihaltcheva S."/>
            <person name="Morgado L.N."/>
            <person name="Niskanen T."/>
            <person name="Noordeloos M.E."/>
            <person name="Ohm R.A."/>
            <person name="Ortiz-Santana B."/>
            <person name="Ovrebo C."/>
            <person name="Racz N."/>
            <person name="Riley R."/>
            <person name="Savchenko A."/>
            <person name="Shiryaev A."/>
            <person name="Soop K."/>
            <person name="Spirin V."/>
            <person name="Szebenyi C."/>
            <person name="Tomsovsky M."/>
            <person name="Tulloss R.E."/>
            <person name="Uehling J."/>
            <person name="Grigoriev I.V."/>
            <person name="Vagvolgyi C."/>
            <person name="Papp T."/>
            <person name="Martin F.M."/>
            <person name="Miettinen O."/>
            <person name="Hibbett D.S."/>
            <person name="Nagy L.G."/>
        </authorList>
    </citation>
    <scope>NUCLEOTIDE SEQUENCE [LARGE SCALE GENOMIC DNA]</scope>
    <source>
        <strain evidence="1 2">NL-1719</strain>
    </source>
</reference>
<organism evidence="1 2">
    <name type="scientific">Pluteus cervinus</name>
    <dbReference type="NCBI Taxonomy" id="181527"/>
    <lineage>
        <taxon>Eukaryota</taxon>
        <taxon>Fungi</taxon>
        <taxon>Dikarya</taxon>
        <taxon>Basidiomycota</taxon>
        <taxon>Agaricomycotina</taxon>
        <taxon>Agaricomycetes</taxon>
        <taxon>Agaricomycetidae</taxon>
        <taxon>Agaricales</taxon>
        <taxon>Pluteineae</taxon>
        <taxon>Pluteaceae</taxon>
        <taxon>Pluteus</taxon>
    </lineage>
</organism>
<keyword evidence="2" id="KW-1185">Reference proteome</keyword>
<name>A0ACD3BCZ3_9AGAR</name>
<proteinExistence type="predicted"/>
<sequence>MYSETDLTSASPLTSADTHSRRMVYEPIMDREPQLLALNNDDILRQILGHLAVGLEPTQTPIDDLHEKIKSSRKCIYNAVLVSRAFAPPALDLLWQVMDSIKPLIELLPVVVYNDQSDTNRYSIAYESQNLEQSVKHFTRRAEKVQVFYYFPQEASNTDFNWEFFHALKSHPAIPSPLLPNLHTLHVSSLSEDSNHSVLFHILSTSLRFVRVSTWAEAAPDYIRTFITCLLTQARDLHHLKVDEPDEIPKGVQDQLFSFRQLRTLHLTSLNRSIFWPICALDELSNLTTLSMDLTSSQPAVPLDGIRIPCRSVEVLDIVCHISPMFELLAALEAPNLSELCLDFHSDSSERDPHRDASIIGAVAKWSSSLRILSADIIEWDILSVFRDCCWPLVQFEHLHFMEVQAHDDSYVLSEKGCWELARSLPNVEKLSLPLSTTISFQSLLSLTFLCPHLRVLQVGIDTTSSLDVLGATTISFPNELETISVGDTVVADHFLLARSLIISFPDLANIISPSPSWDSVNDLLEFVHSLDVDKPSHKVLSDELSQNFRSRMVRDAKDCKLPEELRLPL</sequence>
<dbReference type="Proteomes" id="UP000308600">
    <property type="component" value="Unassembled WGS sequence"/>
</dbReference>
<accession>A0ACD3BCZ3</accession>
<gene>
    <name evidence="1" type="ORF">BDN72DRAFT_441592</name>
</gene>